<feature type="compositionally biased region" description="Basic and acidic residues" evidence="2">
    <location>
        <begin position="168"/>
        <end position="189"/>
    </location>
</feature>
<keyword evidence="4" id="KW-1185">Reference proteome</keyword>
<name>A0A2T7PZ59_POMCA</name>
<feature type="coiled-coil region" evidence="1">
    <location>
        <begin position="483"/>
        <end position="510"/>
    </location>
</feature>
<feature type="region of interest" description="Disordered" evidence="2">
    <location>
        <begin position="146"/>
        <end position="189"/>
    </location>
</feature>
<proteinExistence type="predicted"/>
<reference evidence="3 4" key="1">
    <citation type="submission" date="2018-04" db="EMBL/GenBank/DDBJ databases">
        <title>The genome of golden apple snail Pomacea canaliculata provides insight into stress tolerance and invasive adaptation.</title>
        <authorList>
            <person name="Liu C."/>
            <person name="Liu B."/>
            <person name="Ren Y."/>
            <person name="Zhang Y."/>
            <person name="Wang H."/>
            <person name="Li S."/>
            <person name="Jiang F."/>
            <person name="Yin L."/>
            <person name="Zhang G."/>
            <person name="Qian W."/>
            <person name="Fan W."/>
        </authorList>
    </citation>
    <scope>NUCLEOTIDE SEQUENCE [LARGE SCALE GENOMIC DNA]</scope>
    <source>
        <strain evidence="3">SZHN2017</strain>
        <tissue evidence="3">Muscle</tissue>
    </source>
</reference>
<feature type="compositionally biased region" description="Basic and acidic residues" evidence="2">
    <location>
        <begin position="379"/>
        <end position="395"/>
    </location>
</feature>
<feature type="compositionally biased region" description="Basic and acidic residues" evidence="2">
    <location>
        <begin position="700"/>
        <end position="711"/>
    </location>
</feature>
<dbReference type="EMBL" id="PZQS01000001">
    <property type="protein sequence ID" value="PVD38713.1"/>
    <property type="molecule type" value="Genomic_DNA"/>
</dbReference>
<feature type="region of interest" description="Disordered" evidence="2">
    <location>
        <begin position="588"/>
        <end position="610"/>
    </location>
</feature>
<evidence type="ECO:0000313" key="3">
    <source>
        <dbReference type="EMBL" id="PVD38713.1"/>
    </source>
</evidence>
<dbReference type="AlphaFoldDB" id="A0A2T7PZ59"/>
<sequence length="762" mass="84852">MSSSLYDIQTFGSCLLDHFCRFQVSAARARFFRETNFSQSKPSPTPVKSTKPISRSKDFSRLLEKFSQSDISSTERSNTDSAVPHCIASDVRQTKKLFHSSDGGNDVRMKTPVRSTSLKLRDVKTGKEKDTTDRVQRSVSLRAKFAGERAAPEPSMASSSEVVLVPSKKQEVMSSDEKTEDKRGGERSTCAEHYKETTFEEVIADSKFTARRKETDSSIHQYLSSEMDLKSTDKTGHVDPSSHPKAQELHVSAHSIALDTIVCSNIDHENPTVSSHSVEKKIASEKISVIHSSFHSTITLSKESRSTENTDPVRLRSPTCFVSSNIEPLVSEQEESPSQSELDAVFTPDTMSKDIFIGLVGEDSEQIRVVHKSTNNLNKEVEKASPTESSSESKSENPLLSLGHSISVSTTTAATPPGVSSVSSESLEQRRGILKRTPSLPKQESDPSIDPQLFKIMQQRRQLEQQMKATVQDDDMPSAGLQRQRALSAAEEIENNVRQMREEKVKKKSEQTVEEAELCMSVTERILKMQNKIVERPLSTGPRARPGAATPVSAKSHLDSVGQFRALVRRNASKSIFDQLNFQAQGKLRPTRNTEFPQHLAPEKRRRRDRYHRYKTLPVTAKELNAIPEGEPLVPMLVARTLEVCRQDSHADSGILSGSEAESLPSESLRNLSLEMDVSESDPSRMSVTSKAALFRSLDEKARAEREKEKSASGAKRYIDRKKRERSRTQPVTDDEVKTAAVFAEEKKMVSVPVKVSTARSD</sequence>
<organism evidence="3 4">
    <name type="scientific">Pomacea canaliculata</name>
    <name type="common">Golden apple snail</name>
    <dbReference type="NCBI Taxonomy" id="400727"/>
    <lineage>
        <taxon>Eukaryota</taxon>
        <taxon>Metazoa</taxon>
        <taxon>Spiralia</taxon>
        <taxon>Lophotrochozoa</taxon>
        <taxon>Mollusca</taxon>
        <taxon>Gastropoda</taxon>
        <taxon>Caenogastropoda</taxon>
        <taxon>Architaenioglossa</taxon>
        <taxon>Ampullarioidea</taxon>
        <taxon>Ampullariidae</taxon>
        <taxon>Pomacea</taxon>
    </lineage>
</organism>
<comment type="caution">
    <text evidence="3">The sequence shown here is derived from an EMBL/GenBank/DDBJ whole genome shotgun (WGS) entry which is preliminary data.</text>
</comment>
<protein>
    <submittedName>
        <fullName evidence="3">Uncharacterized protein</fullName>
    </submittedName>
</protein>
<evidence type="ECO:0000256" key="2">
    <source>
        <dbReference type="SAM" id="MobiDB-lite"/>
    </source>
</evidence>
<accession>A0A2T7PZ59</accession>
<feature type="region of interest" description="Disordered" evidence="2">
    <location>
        <begin position="700"/>
        <end position="735"/>
    </location>
</feature>
<feature type="compositionally biased region" description="Low complexity" evidence="2">
    <location>
        <begin position="152"/>
        <end position="161"/>
    </location>
</feature>
<gene>
    <name evidence="3" type="ORF">C0Q70_01333</name>
</gene>
<keyword evidence="1" id="KW-0175">Coiled coil</keyword>
<evidence type="ECO:0000313" key="4">
    <source>
        <dbReference type="Proteomes" id="UP000245119"/>
    </source>
</evidence>
<dbReference type="Proteomes" id="UP000245119">
    <property type="component" value="Linkage Group LG1"/>
</dbReference>
<evidence type="ECO:0000256" key="1">
    <source>
        <dbReference type="SAM" id="Coils"/>
    </source>
</evidence>
<feature type="compositionally biased region" description="Polar residues" evidence="2">
    <location>
        <begin position="404"/>
        <end position="426"/>
    </location>
</feature>
<feature type="region of interest" description="Disordered" evidence="2">
    <location>
        <begin position="378"/>
        <end position="430"/>
    </location>
</feature>